<evidence type="ECO:0000313" key="3">
    <source>
        <dbReference type="Proteomes" id="UP000838756"/>
    </source>
</evidence>
<reference evidence="2" key="1">
    <citation type="submission" date="2022-03" db="EMBL/GenBank/DDBJ databases">
        <authorList>
            <person name="Lindestad O."/>
        </authorList>
    </citation>
    <scope>NUCLEOTIDE SEQUENCE</scope>
</reference>
<feature type="transmembrane region" description="Helical" evidence="1">
    <location>
        <begin position="21"/>
        <end position="43"/>
    </location>
</feature>
<organism evidence="2 3">
    <name type="scientific">Pararge aegeria aegeria</name>
    <dbReference type="NCBI Taxonomy" id="348720"/>
    <lineage>
        <taxon>Eukaryota</taxon>
        <taxon>Metazoa</taxon>
        <taxon>Ecdysozoa</taxon>
        <taxon>Arthropoda</taxon>
        <taxon>Hexapoda</taxon>
        <taxon>Insecta</taxon>
        <taxon>Pterygota</taxon>
        <taxon>Neoptera</taxon>
        <taxon>Endopterygota</taxon>
        <taxon>Lepidoptera</taxon>
        <taxon>Glossata</taxon>
        <taxon>Ditrysia</taxon>
        <taxon>Papilionoidea</taxon>
        <taxon>Nymphalidae</taxon>
        <taxon>Satyrinae</taxon>
        <taxon>Satyrini</taxon>
        <taxon>Parargina</taxon>
        <taxon>Pararge</taxon>
    </lineage>
</organism>
<dbReference type="EMBL" id="CAKXAJ010025670">
    <property type="protein sequence ID" value="CAH2242643.1"/>
    <property type="molecule type" value="Genomic_DNA"/>
</dbReference>
<evidence type="ECO:0000256" key="1">
    <source>
        <dbReference type="SAM" id="Phobius"/>
    </source>
</evidence>
<proteinExistence type="predicted"/>
<gene>
    <name evidence="2" type="primary">jg8467</name>
    <name evidence="2" type="ORF">PAEG_LOCUS18889</name>
</gene>
<name>A0A8S4RVR2_9NEOP</name>
<sequence>MLQIVGIKIFDASGNTFGRKYGRVIIFTSTLLFLFVGQILNIVKRKEVGANVLDVVRAIPSILVVIQDMVKMFVLVLKRNEIEQVILEIGKLWHVDNENSQQNEEMNFWIRRLKFWNNGLFWLNSEL</sequence>
<protein>
    <submittedName>
        <fullName evidence="2">Jg8467 protein</fullName>
    </submittedName>
</protein>
<evidence type="ECO:0000313" key="2">
    <source>
        <dbReference type="EMBL" id="CAH2242643.1"/>
    </source>
</evidence>
<keyword evidence="3" id="KW-1185">Reference proteome</keyword>
<dbReference type="OrthoDB" id="6614360at2759"/>
<keyword evidence="1" id="KW-0472">Membrane</keyword>
<dbReference type="AlphaFoldDB" id="A0A8S4RVR2"/>
<feature type="transmembrane region" description="Helical" evidence="1">
    <location>
        <begin position="55"/>
        <end position="77"/>
    </location>
</feature>
<dbReference type="Proteomes" id="UP000838756">
    <property type="component" value="Unassembled WGS sequence"/>
</dbReference>
<keyword evidence="1" id="KW-1133">Transmembrane helix</keyword>
<comment type="caution">
    <text evidence="2">The sequence shown here is derived from an EMBL/GenBank/DDBJ whole genome shotgun (WGS) entry which is preliminary data.</text>
</comment>
<keyword evidence="1" id="KW-0812">Transmembrane</keyword>
<accession>A0A8S4RVR2</accession>